<dbReference type="RefSeq" id="XP_005780235.1">
    <property type="nucleotide sequence ID" value="XM_005780178.1"/>
</dbReference>
<evidence type="ECO:0000313" key="1">
    <source>
        <dbReference type="EnsemblProtists" id="EOD27806"/>
    </source>
</evidence>
<protein>
    <recommendedName>
        <fullName evidence="3">BAG domain-containing protein</fullName>
    </recommendedName>
</protein>
<reference evidence="2" key="1">
    <citation type="journal article" date="2013" name="Nature">
        <title>Pan genome of the phytoplankton Emiliania underpins its global distribution.</title>
        <authorList>
            <person name="Read B.A."/>
            <person name="Kegel J."/>
            <person name="Klute M.J."/>
            <person name="Kuo A."/>
            <person name="Lefebvre S.C."/>
            <person name="Maumus F."/>
            <person name="Mayer C."/>
            <person name="Miller J."/>
            <person name="Monier A."/>
            <person name="Salamov A."/>
            <person name="Young J."/>
            <person name="Aguilar M."/>
            <person name="Claverie J.M."/>
            <person name="Frickenhaus S."/>
            <person name="Gonzalez K."/>
            <person name="Herman E.K."/>
            <person name="Lin Y.C."/>
            <person name="Napier J."/>
            <person name="Ogata H."/>
            <person name="Sarno A.F."/>
            <person name="Shmutz J."/>
            <person name="Schroeder D."/>
            <person name="de Vargas C."/>
            <person name="Verret F."/>
            <person name="von Dassow P."/>
            <person name="Valentin K."/>
            <person name="Van de Peer Y."/>
            <person name="Wheeler G."/>
            <person name="Dacks J.B."/>
            <person name="Delwiche C.F."/>
            <person name="Dyhrman S.T."/>
            <person name="Glockner G."/>
            <person name="John U."/>
            <person name="Richards T."/>
            <person name="Worden A.Z."/>
            <person name="Zhang X."/>
            <person name="Grigoriev I.V."/>
            <person name="Allen A.E."/>
            <person name="Bidle K."/>
            <person name="Borodovsky M."/>
            <person name="Bowler C."/>
            <person name="Brownlee C."/>
            <person name="Cock J.M."/>
            <person name="Elias M."/>
            <person name="Gladyshev V.N."/>
            <person name="Groth M."/>
            <person name="Guda C."/>
            <person name="Hadaegh A."/>
            <person name="Iglesias-Rodriguez M.D."/>
            <person name="Jenkins J."/>
            <person name="Jones B.M."/>
            <person name="Lawson T."/>
            <person name="Leese F."/>
            <person name="Lindquist E."/>
            <person name="Lobanov A."/>
            <person name="Lomsadze A."/>
            <person name="Malik S.B."/>
            <person name="Marsh M.E."/>
            <person name="Mackinder L."/>
            <person name="Mock T."/>
            <person name="Mueller-Roeber B."/>
            <person name="Pagarete A."/>
            <person name="Parker M."/>
            <person name="Probert I."/>
            <person name="Quesneville H."/>
            <person name="Raines C."/>
            <person name="Rensing S.A."/>
            <person name="Riano-Pachon D.M."/>
            <person name="Richier S."/>
            <person name="Rokitta S."/>
            <person name="Shiraiwa Y."/>
            <person name="Soanes D.M."/>
            <person name="van der Giezen M."/>
            <person name="Wahlund T.M."/>
            <person name="Williams B."/>
            <person name="Wilson W."/>
            <person name="Wolfe G."/>
            <person name="Wurch L.L."/>
        </authorList>
    </citation>
    <scope>NUCLEOTIDE SEQUENCE</scope>
</reference>
<evidence type="ECO:0000313" key="2">
    <source>
        <dbReference type="Proteomes" id="UP000013827"/>
    </source>
</evidence>
<dbReference type="EnsemblProtists" id="EOD27806">
    <property type="protein sequence ID" value="EOD27806"/>
    <property type="gene ID" value="EMIHUDRAFT_204775"/>
</dbReference>
<dbReference type="HOGENOM" id="CLU_1734898_0_0_1"/>
<sequence>MKLLIVVDGVRHEVVAAGSYTVAELLQRMGSTCLSGSVDGVLSLGNLILPADGSPLLSFLSRRHMYSLIALLHGVRHNAALAALGSASATLERFEAAVAAGDAPHEEELTRLFELVDAAPLDGLSEAQRGECRRRRKAIVARLEALSRSRE</sequence>
<evidence type="ECO:0008006" key="3">
    <source>
        <dbReference type="Google" id="ProtNLM"/>
    </source>
</evidence>
<proteinExistence type="predicted"/>
<dbReference type="Proteomes" id="UP000013827">
    <property type="component" value="Unassembled WGS sequence"/>
</dbReference>
<dbReference type="PaxDb" id="2903-EOD27806"/>
<name>A0A0D3JWC1_EMIH1</name>
<accession>A0A0D3JWC1</accession>
<dbReference type="GeneID" id="17273352"/>
<dbReference type="AlphaFoldDB" id="A0A0D3JWC1"/>
<keyword evidence="2" id="KW-1185">Reference proteome</keyword>
<reference evidence="1" key="2">
    <citation type="submission" date="2024-10" db="UniProtKB">
        <authorList>
            <consortium name="EnsemblProtists"/>
        </authorList>
    </citation>
    <scope>IDENTIFICATION</scope>
</reference>
<organism evidence="1 2">
    <name type="scientific">Emiliania huxleyi (strain CCMP1516)</name>
    <dbReference type="NCBI Taxonomy" id="280463"/>
    <lineage>
        <taxon>Eukaryota</taxon>
        <taxon>Haptista</taxon>
        <taxon>Haptophyta</taxon>
        <taxon>Prymnesiophyceae</taxon>
        <taxon>Isochrysidales</taxon>
        <taxon>Noelaerhabdaceae</taxon>
        <taxon>Emiliania</taxon>
    </lineage>
</organism>
<dbReference type="KEGG" id="ehx:EMIHUDRAFT_204775"/>